<gene>
    <name evidence="2" type="ORF">NLS_LOCUS8253</name>
</gene>
<reference evidence="2 3" key="1">
    <citation type="submission" date="2018-08" db="EMBL/GenBank/DDBJ databases">
        <authorList>
            <person name="Laetsch R D."/>
            <person name="Stevens L."/>
            <person name="Kumar S."/>
            <person name="Blaxter L. M."/>
        </authorList>
    </citation>
    <scope>NUCLEOTIDE SEQUENCE [LARGE SCALE GENOMIC DNA]</scope>
</reference>
<feature type="compositionally biased region" description="Basic and acidic residues" evidence="1">
    <location>
        <begin position="15"/>
        <end position="28"/>
    </location>
</feature>
<keyword evidence="3" id="KW-1185">Reference proteome</keyword>
<dbReference type="OrthoDB" id="5874115at2759"/>
<evidence type="ECO:0000313" key="2">
    <source>
        <dbReference type="EMBL" id="VDK87630.1"/>
    </source>
</evidence>
<feature type="compositionally biased region" description="Basic and acidic residues" evidence="1">
    <location>
        <begin position="94"/>
        <end position="103"/>
    </location>
</feature>
<name>A0A3P6U889_LITSI</name>
<proteinExistence type="predicted"/>
<sequence length="152" mass="17107">MCLHIRGTSQWNDAPKARSAADGKKTPAEEGASNENKEDNLSKHSASNNMGKKREKPTAQLVITETQHTSPSNRHDDREPKSRNMDVNGKKNPKQKELNEKKQQLTSSFIAEFTQQSTSKSGSTTCKKKKSVIHDNTLEEIPRDMPRYDSLQ</sequence>
<protein>
    <submittedName>
        <fullName evidence="2">Uncharacterized protein</fullName>
    </submittedName>
</protein>
<feature type="compositionally biased region" description="Basic and acidic residues" evidence="1">
    <location>
        <begin position="73"/>
        <end position="84"/>
    </location>
</feature>
<dbReference type="Proteomes" id="UP000277928">
    <property type="component" value="Unassembled WGS sequence"/>
</dbReference>
<dbReference type="EMBL" id="UYRX01001001">
    <property type="protein sequence ID" value="VDK87630.1"/>
    <property type="molecule type" value="Genomic_DNA"/>
</dbReference>
<dbReference type="OMA" id="PRDMPKY"/>
<evidence type="ECO:0000313" key="3">
    <source>
        <dbReference type="Proteomes" id="UP000277928"/>
    </source>
</evidence>
<organism evidence="2 3">
    <name type="scientific">Litomosoides sigmodontis</name>
    <name type="common">Filarial nematode worm</name>
    <dbReference type="NCBI Taxonomy" id="42156"/>
    <lineage>
        <taxon>Eukaryota</taxon>
        <taxon>Metazoa</taxon>
        <taxon>Ecdysozoa</taxon>
        <taxon>Nematoda</taxon>
        <taxon>Chromadorea</taxon>
        <taxon>Rhabditida</taxon>
        <taxon>Spirurina</taxon>
        <taxon>Spiruromorpha</taxon>
        <taxon>Filarioidea</taxon>
        <taxon>Onchocercidae</taxon>
        <taxon>Litomosoides</taxon>
    </lineage>
</organism>
<feature type="compositionally biased region" description="Basic and acidic residues" evidence="1">
    <location>
        <begin position="132"/>
        <end position="152"/>
    </location>
</feature>
<feature type="compositionally biased region" description="Polar residues" evidence="1">
    <location>
        <begin position="106"/>
        <end position="116"/>
    </location>
</feature>
<dbReference type="AlphaFoldDB" id="A0A3P6U889"/>
<feature type="compositionally biased region" description="Polar residues" evidence="1">
    <location>
        <begin position="61"/>
        <end position="72"/>
    </location>
</feature>
<evidence type="ECO:0000256" key="1">
    <source>
        <dbReference type="SAM" id="MobiDB-lite"/>
    </source>
</evidence>
<accession>A0A3P6U889</accession>
<feature type="region of interest" description="Disordered" evidence="1">
    <location>
        <begin position="1"/>
        <end position="152"/>
    </location>
</feature>